<dbReference type="AlphaFoldDB" id="A0A9W9GN16"/>
<evidence type="ECO:0000256" key="1">
    <source>
        <dbReference type="SAM" id="MobiDB-lite"/>
    </source>
</evidence>
<dbReference type="EMBL" id="JAPQKL010000006">
    <property type="protein sequence ID" value="KAJ5124474.1"/>
    <property type="molecule type" value="Genomic_DNA"/>
</dbReference>
<name>A0A9W9GN16_9EURO</name>
<accession>A0A9W9GN16</accession>
<proteinExistence type="predicted"/>
<evidence type="ECO:0000313" key="2">
    <source>
        <dbReference type="EMBL" id="KAJ5124474.1"/>
    </source>
</evidence>
<keyword evidence="3" id="KW-1185">Reference proteome</keyword>
<organism evidence="2 3">
    <name type="scientific">Penicillium bovifimosum</name>
    <dbReference type="NCBI Taxonomy" id="126998"/>
    <lineage>
        <taxon>Eukaryota</taxon>
        <taxon>Fungi</taxon>
        <taxon>Dikarya</taxon>
        <taxon>Ascomycota</taxon>
        <taxon>Pezizomycotina</taxon>
        <taxon>Eurotiomycetes</taxon>
        <taxon>Eurotiomycetidae</taxon>
        <taxon>Eurotiales</taxon>
        <taxon>Aspergillaceae</taxon>
        <taxon>Penicillium</taxon>
    </lineage>
</organism>
<feature type="region of interest" description="Disordered" evidence="1">
    <location>
        <begin position="35"/>
        <end position="79"/>
    </location>
</feature>
<reference evidence="2" key="1">
    <citation type="submission" date="2022-11" db="EMBL/GenBank/DDBJ databases">
        <authorList>
            <person name="Petersen C."/>
        </authorList>
    </citation>
    <scope>NUCLEOTIDE SEQUENCE</scope>
    <source>
        <strain evidence="2">IBT 22155</strain>
    </source>
</reference>
<evidence type="ECO:0000313" key="3">
    <source>
        <dbReference type="Proteomes" id="UP001149079"/>
    </source>
</evidence>
<dbReference type="OrthoDB" id="4812032at2759"/>
<feature type="compositionally biased region" description="Polar residues" evidence="1">
    <location>
        <begin position="42"/>
        <end position="72"/>
    </location>
</feature>
<dbReference type="Proteomes" id="UP001149079">
    <property type="component" value="Unassembled WGS sequence"/>
</dbReference>
<sequence>MNTNDSDSAAEVLADLAGLDLGASDSHAEADLVDETRLASGGRSSNSWASNPDTTANRSNAARGQTSSSNARTAGGNVAHILDNEGSLSYVDIPTDEDDMETAANKMETIAEMIVTRHKLHISDRPTRVIAKQRARQHSRDRMKPEELNMWEAWIEHRFQVRSFPWNMELPFADHAMESLRGYALAMDTVWGHKNATPGNAAWCLQHMRQVVPLLKAVIKARTAEEYILRYGLDLQVQGPQKYEMETMWVIHEAGERCLVRAGDWHRQADTICSALAVIRNRVHQIIRPAGWWDDYETE</sequence>
<gene>
    <name evidence="2" type="ORF">N7515_008299</name>
</gene>
<reference evidence="2" key="2">
    <citation type="journal article" date="2023" name="IMA Fungus">
        <title>Comparative genomic study of the Penicillium genus elucidates a diverse pangenome and 15 lateral gene transfer events.</title>
        <authorList>
            <person name="Petersen C."/>
            <person name="Sorensen T."/>
            <person name="Nielsen M.R."/>
            <person name="Sondergaard T.E."/>
            <person name="Sorensen J.L."/>
            <person name="Fitzpatrick D.A."/>
            <person name="Frisvad J.C."/>
            <person name="Nielsen K.L."/>
        </authorList>
    </citation>
    <scope>NUCLEOTIDE SEQUENCE</scope>
    <source>
        <strain evidence="2">IBT 22155</strain>
    </source>
</reference>
<protein>
    <submittedName>
        <fullName evidence="2">Uncharacterized protein</fullName>
    </submittedName>
</protein>
<dbReference type="GeneID" id="81408213"/>
<dbReference type="RefSeq" id="XP_056518873.1">
    <property type="nucleotide sequence ID" value="XM_056669043.1"/>
</dbReference>
<comment type="caution">
    <text evidence="2">The sequence shown here is derived from an EMBL/GenBank/DDBJ whole genome shotgun (WGS) entry which is preliminary data.</text>
</comment>